<feature type="region of interest" description="Disordered" evidence="1">
    <location>
        <begin position="120"/>
        <end position="157"/>
    </location>
</feature>
<protein>
    <submittedName>
        <fullName evidence="2">Uncharacterized protein</fullName>
    </submittedName>
</protein>
<name>V3ZYN8_LOTGI</name>
<evidence type="ECO:0000313" key="2">
    <source>
        <dbReference type="EMBL" id="ESO89502.1"/>
    </source>
</evidence>
<dbReference type="InterPro" id="IPR039471">
    <property type="entry name" value="CXorf65-like"/>
</dbReference>
<feature type="compositionally biased region" description="Basic residues" evidence="1">
    <location>
        <begin position="124"/>
        <end position="136"/>
    </location>
</feature>
<dbReference type="EMBL" id="KB202591">
    <property type="protein sequence ID" value="ESO89502.1"/>
    <property type="molecule type" value="Genomic_DNA"/>
</dbReference>
<accession>V3ZYN8</accession>
<dbReference type="Pfam" id="PF15874">
    <property type="entry name" value="Il2rg"/>
    <property type="match status" value="1"/>
</dbReference>
<dbReference type="PANTHER" id="PTHR33887">
    <property type="entry name" value="PB1 DOMAIN-CONTAINING PROTEIN"/>
    <property type="match status" value="1"/>
</dbReference>
<dbReference type="GeneID" id="20245704"/>
<dbReference type="HOGENOM" id="CLU_132837_0_0_1"/>
<evidence type="ECO:0000313" key="3">
    <source>
        <dbReference type="Proteomes" id="UP000030746"/>
    </source>
</evidence>
<dbReference type="OMA" id="WRKRMGT"/>
<dbReference type="RefSeq" id="XP_009059861.1">
    <property type="nucleotide sequence ID" value="XM_009061613.1"/>
</dbReference>
<sequence length="157" mass="18129">MAAVGSENLMFDQSFIRVKYGHDKEAIFNPWCSTYTLLEYIRRTCDCDQEYVIDLVDQQGHVRNLSTGTEEYANELVSARETYVLVRIERDGEMGSNKYIPLLDNLDKFNPELLVKLNNLSRPSTRKKDKYKKNQRATKGSPGTKRPSSSEQRAKQK</sequence>
<proteinExistence type="predicted"/>
<dbReference type="Proteomes" id="UP000030746">
    <property type="component" value="Unassembled WGS sequence"/>
</dbReference>
<dbReference type="AlphaFoldDB" id="V3ZYN8"/>
<dbReference type="CTD" id="20245704"/>
<gene>
    <name evidence="2" type="ORF">LOTGIDRAFT_204334</name>
</gene>
<dbReference type="KEGG" id="lgi:LOTGIDRAFT_204334"/>
<dbReference type="PANTHER" id="PTHR33887:SF6">
    <property type="entry name" value="CIDE-N DOMAIN-CONTAINING PROTEIN"/>
    <property type="match status" value="1"/>
</dbReference>
<organism evidence="2 3">
    <name type="scientific">Lottia gigantea</name>
    <name type="common">Giant owl limpet</name>
    <dbReference type="NCBI Taxonomy" id="225164"/>
    <lineage>
        <taxon>Eukaryota</taxon>
        <taxon>Metazoa</taxon>
        <taxon>Spiralia</taxon>
        <taxon>Lophotrochozoa</taxon>
        <taxon>Mollusca</taxon>
        <taxon>Gastropoda</taxon>
        <taxon>Patellogastropoda</taxon>
        <taxon>Lottioidea</taxon>
        <taxon>Lottiidae</taxon>
        <taxon>Lottia</taxon>
    </lineage>
</organism>
<keyword evidence="3" id="KW-1185">Reference proteome</keyword>
<dbReference type="OrthoDB" id="2109241at2759"/>
<evidence type="ECO:0000256" key="1">
    <source>
        <dbReference type="SAM" id="MobiDB-lite"/>
    </source>
</evidence>
<reference evidence="2 3" key="1">
    <citation type="journal article" date="2013" name="Nature">
        <title>Insights into bilaterian evolution from three spiralian genomes.</title>
        <authorList>
            <person name="Simakov O."/>
            <person name="Marletaz F."/>
            <person name="Cho S.J."/>
            <person name="Edsinger-Gonzales E."/>
            <person name="Havlak P."/>
            <person name="Hellsten U."/>
            <person name="Kuo D.H."/>
            <person name="Larsson T."/>
            <person name="Lv J."/>
            <person name="Arendt D."/>
            <person name="Savage R."/>
            <person name="Osoegawa K."/>
            <person name="de Jong P."/>
            <person name="Grimwood J."/>
            <person name="Chapman J.A."/>
            <person name="Shapiro H."/>
            <person name="Aerts A."/>
            <person name="Otillar R.P."/>
            <person name="Terry A.Y."/>
            <person name="Boore J.L."/>
            <person name="Grigoriev I.V."/>
            <person name="Lindberg D.R."/>
            <person name="Seaver E.C."/>
            <person name="Weisblat D.A."/>
            <person name="Putnam N.H."/>
            <person name="Rokhsar D.S."/>
        </authorList>
    </citation>
    <scope>NUCLEOTIDE SEQUENCE [LARGE SCALE GENOMIC DNA]</scope>
</reference>